<sequence>MARSKGSPCNFDMGDYVLWPRVDKRISTNKLLARWVGPFKVVELRPNSFMIKHLLTGMEYEVHGSRLKFYSDSSFNVTEEIAEFVSNQGMLLGVEKFRSHRYNAALRRRELLVSWVGLMDSEDSSESVVEMLKDVPAKVASYVDEVQDEDLREAIQEATGTS</sequence>
<name>A0A9W6X4F4_9STRA</name>
<proteinExistence type="predicted"/>
<comment type="caution">
    <text evidence="1">The sequence shown here is derived from an EMBL/GenBank/DDBJ whole genome shotgun (WGS) entry which is preliminary data.</text>
</comment>
<evidence type="ECO:0000313" key="1">
    <source>
        <dbReference type="EMBL" id="GMF30979.1"/>
    </source>
</evidence>
<evidence type="ECO:0000313" key="2">
    <source>
        <dbReference type="Proteomes" id="UP001165121"/>
    </source>
</evidence>
<protein>
    <submittedName>
        <fullName evidence="1">Unnamed protein product</fullName>
    </submittedName>
</protein>
<reference evidence="1" key="1">
    <citation type="submission" date="2023-04" db="EMBL/GenBank/DDBJ databases">
        <title>Phytophthora fragariaefolia NBRC 109709.</title>
        <authorList>
            <person name="Ichikawa N."/>
            <person name="Sato H."/>
            <person name="Tonouchi N."/>
        </authorList>
    </citation>
    <scope>NUCLEOTIDE SEQUENCE</scope>
    <source>
        <strain evidence="1">NBRC 109709</strain>
    </source>
</reference>
<dbReference type="AlphaFoldDB" id="A0A9W6X4F4"/>
<organism evidence="1 2">
    <name type="scientific">Phytophthora fragariaefolia</name>
    <dbReference type="NCBI Taxonomy" id="1490495"/>
    <lineage>
        <taxon>Eukaryota</taxon>
        <taxon>Sar</taxon>
        <taxon>Stramenopiles</taxon>
        <taxon>Oomycota</taxon>
        <taxon>Peronosporomycetes</taxon>
        <taxon>Peronosporales</taxon>
        <taxon>Peronosporaceae</taxon>
        <taxon>Phytophthora</taxon>
    </lineage>
</organism>
<dbReference type="OrthoDB" id="78362at2759"/>
<gene>
    <name evidence="1" type="ORF">Pfra01_000698100</name>
</gene>
<keyword evidence="2" id="KW-1185">Reference proteome</keyword>
<dbReference type="Proteomes" id="UP001165121">
    <property type="component" value="Unassembled WGS sequence"/>
</dbReference>
<accession>A0A9W6X4F4</accession>
<dbReference type="EMBL" id="BSXT01000609">
    <property type="protein sequence ID" value="GMF30979.1"/>
    <property type="molecule type" value="Genomic_DNA"/>
</dbReference>